<reference evidence="1 2" key="1">
    <citation type="journal article" date="2018" name="MBio">
        <title>Comparative Genomics Reveals the Core Gene Toolbox for the Fungus-Insect Symbiosis.</title>
        <authorList>
            <person name="Wang Y."/>
            <person name="Stata M."/>
            <person name="Wang W."/>
            <person name="Stajich J.E."/>
            <person name="White M.M."/>
            <person name="Moncalvo J.M."/>
        </authorList>
    </citation>
    <scope>NUCLEOTIDE SEQUENCE [LARGE SCALE GENOMIC DNA]</scope>
    <source>
        <strain evidence="1 2">SWE-8-4</strain>
    </source>
</reference>
<gene>
    <name evidence="1" type="ORF">BB561_002514</name>
</gene>
<evidence type="ECO:0000313" key="2">
    <source>
        <dbReference type="Proteomes" id="UP000245383"/>
    </source>
</evidence>
<organism evidence="1 2">
    <name type="scientific">Smittium simulii</name>
    <dbReference type="NCBI Taxonomy" id="133385"/>
    <lineage>
        <taxon>Eukaryota</taxon>
        <taxon>Fungi</taxon>
        <taxon>Fungi incertae sedis</taxon>
        <taxon>Zoopagomycota</taxon>
        <taxon>Kickxellomycotina</taxon>
        <taxon>Harpellomycetes</taxon>
        <taxon>Harpellales</taxon>
        <taxon>Legeriomycetaceae</taxon>
        <taxon>Smittium</taxon>
    </lineage>
</organism>
<accession>A0A2T9YQE2</accession>
<sequence length="118" mass="13286">MLETIKPKRKFSTLECFPVSHNTCKKERLSSASAIPSAAKAFSPLTAQSLEYQEINGLLKQLHFNNKRNSTFAPECCSSSQQPLNITQTQQNYSQNTLLEYSGANKLLYTLHESRTIT</sequence>
<keyword evidence="2" id="KW-1185">Reference proteome</keyword>
<dbReference type="Proteomes" id="UP000245383">
    <property type="component" value="Unassembled WGS sequence"/>
</dbReference>
<comment type="caution">
    <text evidence="1">The sequence shown here is derived from an EMBL/GenBank/DDBJ whole genome shotgun (WGS) entry which is preliminary data.</text>
</comment>
<protein>
    <submittedName>
        <fullName evidence="1">Uncharacterized protein</fullName>
    </submittedName>
</protein>
<dbReference type="AlphaFoldDB" id="A0A2T9YQE2"/>
<proteinExistence type="predicted"/>
<evidence type="ECO:0000313" key="1">
    <source>
        <dbReference type="EMBL" id="PVU94474.1"/>
    </source>
</evidence>
<dbReference type="EMBL" id="MBFR01000088">
    <property type="protein sequence ID" value="PVU94474.1"/>
    <property type="molecule type" value="Genomic_DNA"/>
</dbReference>
<name>A0A2T9YQE2_9FUNG</name>